<evidence type="ECO:0000313" key="3">
    <source>
        <dbReference type="EMBL" id="KAJ1352594.1"/>
    </source>
</evidence>
<feature type="signal peptide" evidence="2">
    <location>
        <begin position="1"/>
        <end position="15"/>
    </location>
</feature>
<feature type="chain" id="PRO_5042441361" evidence="2">
    <location>
        <begin position="16"/>
        <end position="104"/>
    </location>
</feature>
<keyword evidence="2" id="KW-0732">Signal</keyword>
<gene>
    <name evidence="3" type="ORF">KIN20_008985</name>
    <name evidence="4" type="ORF">KIN20_022629</name>
</gene>
<sequence length="104" mass="11870">MNILLVLILALYTGAKVLHSAGSRNGPSASDEIFEHALEEGYELLRGEPNADDTRMLLQQLHHMEPEIEKDFTLSADRKAELQEEMKVSRWPQITNHSRNEQES</sequence>
<evidence type="ECO:0000256" key="2">
    <source>
        <dbReference type="SAM" id="SignalP"/>
    </source>
</evidence>
<feature type="region of interest" description="Disordered" evidence="1">
    <location>
        <begin position="84"/>
        <end position="104"/>
    </location>
</feature>
<dbReference type="AlphaFoldDB" id="A0AAD5NBQ1"/>
<dbReference type="Proteomes" id="UP001196413">
    <property type="component" value="Unassembled WGS sequence"/>
</dbReference>
<accession>A0AAD5NBQ1</accession>
<organism evidence="4 5">
    <name type="scientific">Parelaphostrongylus tenuis</name>
    <name type="common">Meningeal worm</name>
    <dbReference type="NCBI Taxonomy" id="148309"/>
    <lineage>
        <taxon>Eukaryota</taxon>
        <taxon>Metazoa</taxon>
        <taxon>Ecdysozoa</taxon>
        <taxon>Nematoda</taxon>
        <taxon>Chromadorea</taxon>
        <taxon>Rhabditida</taxon>
        <taxon>Rhabditina</taxon>
        <taxon>Rhabditomorpha</taxon>
        <taxon>Strongyloidea</taxon>
        <taxon>Metastrongylidae</taxon>
        <taxon>Parelaphostrongylus</taxon>
    </lineage>
</organism>
<evidence type="ECO:0000256" key="1">
    <source>
        <dbReference type="SAM" id="MobiDB-lite"/>
    </source>
</evidence>
<reference evidence="4" key="1">
    <citation type="submission" date="2021-06" db="EMBL/GenBank/DDBJ databases">
        <title>Parelaphostrongylus tenuis whole genome reference sequence.</title>
        <authorList>
            <person name="Garwood T.J."/>
            <person name="Larsen P.A."/>
            <person name="Fountain-Jones N.M."/>
            <person name="Garbe J.R."/>
            <person name="Macchietto M.G."/>
            <person name="Kania S.A."/>
            <person name="Gerhold R.W."/>
            <person name="Richards J.E."/>
            <person name="Wolf T.M."/>
        </authorList>
    </citation>
    <scope>NUCLEOTIDE SEQUENCE</scope>
    <source>
        <strain evidence="4">MNPRO001-30</strain>
        <tissue evidence="4">Meninges</tissue>
    </source>
</reference>
<protein>
    <submittedName>
        <fullName evidence="4">Uncharacterized protein</fullName>
    </submittedName>
</protein>
<evidence type="ECO:0000313" key="4">
    <source>
        <dbReference type="EMBL" id="KAJ1362909.1"/>
    </source>
</evidence>
<dbReference type="EMBL" id="JAHQIW010004561">
    <property type="protein sequence ID" value="KAJ1362909.1"/>
    <property type="molecule type" value="Genomic_DNA"/>
</dbReference>
<proteinExistence type="predicted"/>
<name>A0AAD5NBQ1_PARTN</name>
<dbReference type="EMBL" id="JAHQIW010001466">
    <property type="protein sequence ID" value="KAJ1352594.1"/>
    <property type="molecule type" value="Genomic_DNA"/>
</dbReference>
<comment type="caution">
    <text evidence="4">The sequence shown here is derived from an EMBL/GenBank/DDBJ whole genome shotgun (WGS) entry which is preliminary data.</text>
</comment>
<evidence type="ECO:0000313" key="5">
    <source>
        <dbReference type="Proteomes" id="UP001196413"/>
    </source>
</evidence>
<keyword evidence="5" id="KW-1185">Reference proteome</keyword>